<evidence type="ECO:0000313" key="2">
    <source>
        <dbReference type="EMBL" id="WEK36074.1"/>
    </source>
</evidence>
<evidence type="ECO:0000256" key="1">
    <source>
        <dbReference type="SAM" id="Phobius"/>
    </source>
</evidence>
<sequence>MQKPKFHPNLIYLLCIMAAIVLMMLVWWYFGEHIEQLNESSYKKQ</sequence>
<dbReference type="Proteomes" id="UP001220610">
    <property type="component" value="Chromosome"/>
</dbReference>
<keyword evidence="1" id="KW-0472">Membrane</keyword>
<accession>A0AAJ5WTW5</accession>
<dbReference type="EMBL" id="CP119311">
    <property type="protein sequence ID" value="WEK36074.1"/>
    <property type="molecule type" value="Genomic_DNA"/>
</dbReference>
<keyword evidence="1" id="KW-0812">Transmembrane</keyword>
<protein>
    <submittedName>
        <fullName evidence="2">Uncharacterized protein</fullName>
    </submittedName>
</protein>
<keyword evidence="1" id="KW-1133">Transmembrane helix</keyword>
<organism evidence="2 3">
    <name type="scientific">Candidatus Pseudobacter hemicellulosilyticus</name>
    <dbReference type="NCBI Taxonomy" id="3121375"/>
    <lineage>
        <taxon>Bacteria</taxon>
        <taxon>Pseudomonadati</taxon>
        <taxon>Bacteroidota</taxon>
        <taxon>Chitinophagia</taxon>
        <taxon>Chitinophagales</taxon>
        <taxon>Chitinophagaceae</taxon>
        <taxon>Pseudobacter</taxon>
    </lineage>
</organism>
<proteinExistence type="predicted"/>
<gene>
    <name evidence="2" type="ORF">P0Y53_01050</name>
</gene>
<evidence type="ECO:0000313" key="3">
    <source>
        <dbReference type="Proteomes" id="UP001220610"/>
    </source>
</evidence>
<dbReference type="AlphaFoldDB" id="A0AAJ5WTW5"/>
<name>A0AAJ5WTW5_9BACT</name>
<reference evidence="2" key="1">
    <citation type="submission" date="2023-03" db="EMBL/GenBank/DDBJ databases">
        <title>Andean soil-derived lignocellulolytic bacterial consortium as a source of novel taxa and putative plastic-active enzymes.</title>
        <authorList>
            <person name="Diaz-Garcia L."/>
            <person name="Chuvochina M."/>
            <person name="Feuerriegel G."/>
            <person name="Bunk B."/>
            <person name="Sproer C."/>
            <person name="Streit W.R."/>
            <person name="Rodriguez L.M."/>
            <person name="Overmann J."/>
            <person name="Jimenez D.J."/>
        </authorList>
    </citation>
    <scope>NUCLEOTIDE SEQUENCE</scope>
    <source>
        <strain evidence="2">MAG 7</strain>
    </source>
</reference>
<feature type="transmembrane region" description="Helical" evidence="1">
    <location>
        <begin position="12"/>
        <end position="30"/>
    </location>
</feature>